<keyword evidence="2" id="KW-0732">Signal</keyword>
<dbReference type="RefSeq" id="WP_187735653.1">
    <property type="nucleotide sequence ID" value="NZ_CP060790.1"/>
</dbReference>
<dbReference type="InterPro" id="IPR042100">
    <property type="entry name" value="Bug_dom1"/>
</dbReference>
<dbReference type="InterPro" id="IPR005064">
    <property type="entry name" value="BUG"/>
</dbReference>
<evidence type="ECO:0000256" key="2">
    <source>
        <dbReference type="SAM" id="SignalP"/>
    </source>
</evidence>
<feature type="chain" id="PRO_5028854061" evidence="2">
    <location>
        <begin position="24"/>
        <end position="321"/>
    </location>
</feature>
<reference evidence="3 4" key="1">
    <citation type="submission" date="2020-08" db="EMBL/GenBank/DDBJ databases">
        <title>Genome sequence of Acidovorax monticola KACC 19171T.</title>
        <authorList>
            <person name="Hyun D.-W."/>
            <person name="Bae J.-W."/>
        </authorList>
    </citation>
    <scope>NUCLEOTIDE SEQUENCE [LARGE SCALE GENOMIC DNA]</scope>
    <source>
        <strain evidence="3 4">KACC 19171</strain>
    </source>
</reference>
<dbReference type="PANTHER" id="PTHR42928:SF5">
    <property type="entry name" value="BLR1237 PROTEIN"/>
    <property type="match status" value="1"/>
</dbReference>
<evidence type="ECO:0000256" key="1">
    <source>
        <dbReference type="ARBA" id="ARBA00006987"/>
    </source>
</evidence>
<dbReference type="PIRSF" id="PIRSF017082">
    <property type="entry name" value="YflP"/>
    <property type="match status" value="1"/>
</dbReference>
<feature type="signal peptide" evidence="2">
    <location>
        <begin position="1"/>
        <end position="23"/>
    </location>
</feature>
<name>A0A7H0HDQ0_9BURK</name>
<comment type="similarity">
    <text evidence="1">Belongs to the UPF0065 (bug) family.</text>
</comment>
<gene>
    <name evidence="3" type="ORF">H9L24_17075</name>
</gene>
<dbReference type="Proteomes" id="UP000516057">
    <property type="component" value="Chromosome"/>
</dbReference>
<dbReference type="Pfam" id="PF03401">
    <property type="entry name" value="TctC"/>
    <property type="match status" value="1"/>
</dbReference>
<dbReference type="AlphaFoldDB" id="A0A7H0HDQ0"/>
<dbReference type="Gene3D" id="3.40.190.150">
    <property type="entry name" value="Bordetella uptake gene, domain 1"/>
    <property type="match status" value="1"/>
</dbReference>
<protein>
    <submittedName>
        <fullName evidence="3">Twin-arginine translocation pathway signal protein</fullName>
    </submittedName>
</protein>
<evidence type="ECO:0000313" key="4">
    <source>
        <dbReference type="Proteomes" id="UP000516057"/>
    </source>
</evidence>
<proteinExistence type="inferred from homology"/>
<dbReference type="KEGG" id="amon:H9L24_17075"/>
<keyword evidence="4" id="KW-1185">Reference proteome</keyword>
<accession>A0A7H0HDQ0</accession>
<dbReference type="EMBL" id="CP060790">
    <property type="protein sequence ID" value="QNP58666.1"/>
    <property type="molecule type" value="Genomic_DNA"/>
</dbReference>
<dbReference type="Gene3D" id="3.40.190.10">
    <property type="entry name" value="Periplasmic binding protein-like II"/>
    <property type="match status" value="1"/>
</dbReference>
<sequence length="321" mass="33768">MKRRDILKGLAAVSALPATSVFAGIDQAKLLVGYPAGTATDGLARLLGERMRGQYAANFVVENKVGASGQLAVLAAKSAPTDGSTILVSPIMVLSVVPHTFAKVAYDPFKDVIPIGNSVTTDFVLAVGPAVPESVTTVAQFVEWCKANPAKASFGTGATGTKIHFSGIRLGQLAGFPFSHVGYTNGGGALTDLAGGNIPAYIGTVPTVMPFLNRIRILATMGSKRSRFLPNAPTLVESGYKDMVINEAISLYLPARTPDAQVQRLHTAMVHALATPEAATTLNTLGMEATPSSQAEFAAMLKAEYEQWGRFVKQIGFQQNS</sequence>
<evidence type="ECO:0000313" key="3">
    <source>
        <dbReference type="EMBL" id="QNP58666.1"/>
    </source>
</evidence>
<dbReference type="PANTHER" id="PTHR42928">
    <property type="entry name" value="TRICARBOXYLATE-BINDING PROTEIN"/>
    <property type="match status" value="1"/>
</dbReference>
<organism evidence="3 4">
    <name type="scientific">Paenacidovorax monticola</name>
    <dbReference type="NCBI Taxonomy" id="1926868"/>
    <lineage>
        <taxon>Bacteria</taxon>
        <taxon>Pseudomonadati</taxon>
        <taxon>Pseudomonadota</taxon>
        <taxon>Betaproteobacteria</taxon>
        <taxon>Burkholderiales</taxon>
        <taxon>Comamonadaceae</taxon>
        <taxon>Paenacidovorax</taxon>
    </lineage>
</organism>